<organism evidence="5 11">
    <name type="scientific">Phocaeicola vulgatus</name>
    <name type="common">Bacteroides vulgatus</name>
    <dbReference type="NCBI Taxonomy" id="821"/>
    <lineage>
        <taxon>Bacteria</taxon>
        <taxon>Pseudomonadati</taxon>
        <taxon>Bacteroidota</taxon>
        <taxon>Bacteroidia</taxon>
        <taxon>Bacteroidales</taxon>
        <taxon>Bacteroidaceae</taxon>
        <taxon>Phocaeicola</taxon>
    </lineage>
</organism>
<evidence type="ECO:0000313" key="2">
    <source>
        <dbReference type="EMBL" id="KAB6446867.1"/>
    </source>
</evidence>
<evidence type="ECO:0000313" key="4">
    <source>
        <dbReference type="EMBL" id="KAB6522470.1"/>
    </source>
</evidence>
<dbReference type="Proteomes" id="UP001181258">
    <property type="component" value="Unassembled WGS sequence"/>
</dbReference>
<evidence type="ECO:0000313" key="5">
    <source>
        <dbReference type="EMBL" id="MDU0249481.1"/>
    </source>
</evidence>
<dbReference type="InterPro" id="IPR056442">
    <property type="entry name" value="GINT1_N"/>
</dbReference>
<evidence type="ECO:0000313" key="11">
    <source>
        <dbReference type="Proteomes" id="UP001181258"/>
    </source>
</evidence>
<comment type="caution">
    <text evidence="5">The sequence shown here is derived from an EMBL/GenBank/DDBJ whole genome shotgun (WGS) entry which is preliminary data.</text>
</comment>
<evidence type="ECO:0000313" key="6">
    <source>
        <dbReference type="EMBL" id="RHK84594.1"/>
    </source>
</evidence>
<dbReference type="RefSeq" id="WP_110506669.1">
    <property type="nucleotide sequence ID" value="NZ_BAABZK010000001.1"/>
</dbReference>
<evidence type="ECO:0000313" key="9">
    <source>
        <dbReference type="Proteomes" id="UP000469427"/>
    </source>
</evidence>
<dbReference type="Proteomes" id="UP000286392">
    <property type="component" value="Unassembled WGS sequence"/>
</dbReference>
<evidence type="ECO:0000313" key="10">
    <source>
        <dbReference type="Proteomes" id="UP000483142"/>
    </source>
</evidence>
<dbReference type="AlphaFoldDB" id="A0A3E4KEN4"/>
<sequence length="294" mass="33965">MNILKKTYRKLTSRKYNIGFVENTLEGILQGEPYRIKWMKHGYADRWFADPFILDVCGNEAQVLVEEFYDLIERGRIAKLLIDLDTMQLINTTPVLELNTHLSFPAILRREGHIYIYPENYAGGGLNLYEYLPESNECKKIKHLSDELVTDAVYTELFGEPLIFSTCEPDANGAVLGVYQQNKSTGMYQLVQECKFGEPIARNAGAWFTYRGEIYRPAQDSAVRYGHKLVIQRVRREADGCFSFREVRRDTSPLKGMELGFHTFNMYKNHIVVDCQGYRNPHIGPALDNIRHSF</sequence>
<reference evidence="8 9" key="2">
    <citation type="journal article" date="2019" name="Nat. Med.">
        <title>A library of human gut bacterial isolates paired with longitudinal multiomics data enables mechanistic microbiome research.</title>
        <authorList>
            <person name="Poyet M."/>
            <person name="Groussin M."/>
            <person name="Gibbons S.M."/>
            <person name="Avila-Pacheco J."/>
            <person name="Jiang X."/>
            <person name="Kearney S.M."/>
            <person name="Perrotta A.R."/>
            <person name="Berdy B."/>
            <person name="Zhao S."/>
            <person name="Lieberman T.D."/>
            <person name="Swanson P.K."/>
            <person name="Smith M."/>
            <person name="Roesemann S."/>
            <person name="Alexander J.E."/>
            <person name="Rich S.A."/>
            <person name="Livny J."/>
            <person name="Vlamakis H."/>
            <person name="Clish C."/>
            <person name="Bullock K."/>
            <person name="Deik A."/>
            <person name="Scott J."/>
            <person name="Pierce K.A."/>
            <person name="Xavier R.J."/>
            <person name="Alm E.J."/>
        </authorList>
    </citation>
    <scope>NUCLEOTIDE SEQUENCE [LARGE SCALE GENOMIC DNA]</scope>
    <source>
        <strain evidence="4 9">BIOML-A122</strain>
        <strain evidence="3 8">BIOML-A140</strain>
        <strain evidence="2 10">BIOML-A141</strain>
    </source>
</reference>
<dbReference type="EMBL" id="QROB01000028">
    <property type="protein sequence ID" value="RHK84594.1"/>
    <property type="molecule type" value="Genomic_DNA"/>
</dbReference>
<dbReference type="EMBL" id="WDBY01000058">
    <property type="protein sequence ID" value="KAB6471766.1"/>
    <property type="molecule type" value="Genomic_DNA"/>
</dbReference>
<gene>
    <name evidence="6" type="ORF">DW043_16790</name>
    <name evidence="4" type="ORF">GAY98_21340</name>
    <name evidence="3" type="ORF">GAZ06_20735</name>
    <name evidence="2" type="ORF">GAZ09_20470</name>
    <name evidence="5" type="ORF">RVY68_12520</name>
</gene>
<dbReference type="Pfam" id="PF24793">
    <property type="entry name" value="GINT1_N"/>
    <property type="match status" value="1"/>
</dbReference>
<feature type="domain" description="Glucosamine inositolphosphorylceramide transferase 1 N-terminal" evidence="1">
    <location>
        <begin position="41"/>
        <end position="248"/>
    </location>
</feature>
<evidence type="ECO:0000313" key="8">
    <source>
        <dbReference type="Proteomes" id="UP000468344"/>
    </source>
</evidence>
<proteinExistence type="predicted"/>
<accession>A0A3E4KEN4</accession>
<reference evidence="5" key="3">
    <citation type="submission" date="2023-10" db="EMBL/GenBank/DDBJ databases">
        <title>Genome of potential pathogenic bacteria in Crohn's disease.</title>
        <authorList>
            <person name="Rodriguez-Palacios A."/>
        </authorList>
    </citation>
    <scope>NUCLEOTIDE SEQUENCE</scope>
    <source>
        <strain evidence="5">CavFT-hAR107</strain>
    </source>
</reference>
<evidence type="ECO:0000259" key="1">
    <source>
        <dbReference type="Pfam" id="PF24793"/>
    </source>
</evidence>
<reference evidence="6 7" key="1">
    <citation type="submission" date="2018-08" db="EMBL/GenBank/DDBJ databases">
        <title>A genome reference for cultivated species of the human gut microbiota.</title>
        <authorList>
            <person name="Zou Y."/>
            <person name="Xue W."/>
            <person name="Luo G."/>
        </authorList>
    </citation>
    <scope>NUCLEOTIDE SEQUENCE [LARGE SCALE GENOMIC DNA]</scope>
    <source>
        <strain evidence="6 7">AF39-8AT</strain>
    </source>
</reference>
<dbReference type="Proteomes" id="UP000483142">
    <property type="component" value="Unassembled WGS sequence"/>
</dbReference>
<dbReference type="EMBL" id="JAWDHD010000011">
    <property type="protein sequence ID" value="MDU0249481.1"/>
    <property type="molecule type" value="Genomic_DNA"/>
</dbReference>
<dbReference type="EMBL" id="WDBZ01000058">
    <property type="protein sequence ID" value="KAB6446867.1"/>
    <property type="molecule type" value="Genomic_DNA"/>
</dbReference>
<dbReference type="Proteomes" id="UP000468344">
    <property type="component" value="Unassembled WGS sequence"/>
</dbReference>
<evidence type="ECO:0000313" key="7">
    <source>
        <dbReference type="Proteomes" id="UP000286392"/>
    </source>
</evidence>
<protein>
    <recommendedName>
        <fullName evidence="1">Glucosamine inositolphosphorylceramide transferase 1 N-terminal domain-containing protein</fullName>
    </recommendedName>
</protein>
<dbReference type="Proteomes" id="UP000469427">
    <property type="component" value="Unassembled WGS sequence"/>
</dbReference>
<dbReference type="EMBL" id="WDBI01000051">
    <property type="protein sequence ID" value="KAB6522470.1"/>
    <property type="molecule type" value="Genomic_DNA"/>
</dbReference>
<name>A0A3E4KEN4_PHOVU</name>
<evidence type="ECO:0000313" key="3">
    <source>
        <dbReference type="EMBL" id="KAB6471766.1"/>
    </source>
</evidence>